<dbReference type="EMBL" id="CP000282">
    <property type="protein sequence ID" value="ABD83185.1"/>
    <property type="molecule type" value="Genomic_DNA"/>
</dbReference>
<dbReference type="KEGG" id="sde:Sde_3930"/>
<proteinExistence type="predicted"/>
<dbReference type="OrthoDB" id="5724398at2"/>
<dbReference type="Proteomes" id="UP000001947">
    <property type="component" value="Chromosome"/>
</dbReference>
<dbReference type="eggNOG" id="ENOG5031NRF">
    <property type="taxonomic scope" value="Bacteria"/>
</dbReference>
<keyword evidence="2" id="KW-1185">Reference proteome</keyword>
<sequence length="400" mass="43788">MTPDYKPLIIAGQNSGTPVQLNRVYAQFYNNLEPMARAGNYWANLIIKELQSLSSGHIKRNVFVSNTPKNANFTHFQMLLPGCRAYVLKCSSGKYLVYKMKLDEKFPLLQGKGEKPGLHHISNSRGEWEASFRSSGQITRSPNPVVAVSDGIDDIAAAIDSCSNHISDSPLFSSYILKRQGFDMHYTPGRKIGGLTQINQAINAATDRSLIESATLLAKTMELSKDTKDVVWLTQRGGVGIFTQAMSILKSRGIDFDGQKHHVFFSHPTTNFAKAQTLAMEIGMNFERDNLSIQPLNPNELVGGLNFGGDFIAGYQRVRHDPEYTALNYGVDALKGINRNWKAISVSAGCGVAVSAAVGLGAPTIAIPAVITVASAMTGLGNTLFQSWLPEKHRRLKNKL</sequence>
<dbReference type="AlphaFoldDB" id="Q21DP4"/>
<gene>
    <name evidence="1" type="ordered locus">Sde_3930</name>
</gene>
<evidence type="ECO:0000313" key="1">
    <source>
        <dbReference type="EMBL" id="ABD83185.1"/>
    </source>
</evidence>
<dbReference type="GeneID" id="98615523"/>
<dbReference type="STRING" id="203122.Sde_3930"/>
<protein>
    <submittedName>
        <fullName evidence="1">Uncharacterized protein</fullName>
    </submittedName>
</protein>
<dbReference type="RefSeq" id="WP_011470400.1">
    <property type="nucleotide sequence ID" value="NC_007912.1"/>
</dbReference>
<accession>Q21DP4</accession>
<organism evidence="1 2">
    <name type="scientific">Saccharophagus degradans (strain 2-40 / ATCC 43961 / DSM 17024)</name>
    <dbReference type="NCBI Taxonomy" id="203122"/>
    <lineage>
        <taxon>Bacteria</taxon>
        <taxon>Pseudomonadati</taxon>
        <taxon>Pseudomonadota</taxon>
        <taxon>Gammaproteobacteria</taxon>
        <taxon>Cellvibrionales</taxon>
        <taxon>Cellvibrionaceae</taxon>
        <taxon>Saccharophagus</taxon>
    </lineage>
</organism>
<dbReference type="HOGENOM" id="CLU_683145_0_0_6"/>
<reference evidence="1 2" key="1">
    <citation type="journal article" date="2008" name="PLoS Genet.">
        <title>Complete genome sequence of the complex carbohydrate-degrading marine bacterium, Saccharophagus degradans strain 2-40 T.</title>
        <authorList>
            <person name="Weiner R.M."/>
            <person name="Taylor L.E.II."/>
            <person name="Henrissat B."/>
            <person name="Hauser L."/>
            <person name="Land M."/>
            <person name="Coutinho P.M."/>
            <person name="Rancurel C."/>
            <person name="Saunders E.H."/>
            <person name="Longmire A.G."/>
            <person name="Zhang H."/>
            <person name="Bayer E.A."/>
            <person name="Gilbert H.J."/>
            <person name="Larimer F."/>
            <person name="Zhulin I.B."/>
            <person name="Ekborg N.A."/>
            <person name="Lamed R."/>
            <person name="Richardson P.M."/>
            <person name="Borovok I."/>
            <person name="Hutcheson S."/>
        </authorList>
    </citation>
    <scope>NUCLEOTIDE SEQUENCE [LARGE SCALE GENOMIC DNA]</scope>
    <source>
        <strain evidence="2">2-40 / ATCC 43961 / DSM 17024</strain>
    </source>
</reference>
<name>Q21DP4_SACD2</name>
<evidence type="ECO:0000313" key="2">
    <source>
        <dbReference type="Proteomes" id="UP000001947"/>
    </source>
</evidence>